<dbReference type="FunFam" id="3.40.50.980:FF:000001">
    <property type="entry name" value="Non-ribosomal peptide synthetase"/>
    <property type="match status" value="1"/>
</dbReference>
<dbReference type="Pfam" id="PF00501">
    <property type="entry name" value="AMP-binding"/>
    <property type="match status" value="1"/>
</dbReference>
<dbReference type="Proteomes" id="UP000295293">
    <property type="component" value="Unassembled WGS sequence"/>
</dbReference>
<dbReference type="CDD" id="cd19531">
    <property type="entry name" value="LCL_NRPS-like"/>
    <property type="match status" value="1"/>
</dbReference>
<evidence type="ECO:0000259" key="1">
    <source>
        <dbReference type="Pfam" id="PF00501"/>
    </source>
</evidence>
<dbReference type="Gene3D" id="3.30.559.10">
    <property type="entry name" value="Chloramphenicol acetyltransferase-like domain"/>
    <property type="match status" value="1"/>
</dbReference>
<sequence length="807" mass="87499">MSKQSDALDELKKAILLNRAKQRRATVAAGERGSAIPGADRSGPLPLSYAQQRLWFLDQLDASAGVAYLVPAALRLSGQLDRAALQATLDRIVARHENLRTTFVEHNGAPLPVIAPPGAGIALADHDLRGLAADARDACVAQLCASEAQTPFDLAAGPLIRARLLCLADDEHVLLVTLHHIISDGWSLGVLVREVTALYTAFSQGQADPLPPLPIQHVDYVAWQRSESNAAQLQQGLAYWQQRLAGVPLLHELPLDGARPAIQGFRAQRHLQHFPAALLTALRQWGRRSEATLFMVLQSTFAALLARRSGQADIVIGTPVAGRLHKDAEPLIGFFNNTLVCRFDIDATRDADALLAQGKAGALEDLAHQQVPFDLLVETLRPERSLAYNPLCQIKFVLQNFETGELKLPGLQLSSVDQGSERLHFDLDLTASEAESGLHLSWTYKDELFSRAGIEALASAYQRLLQQIVANPALPLDQLDWLDADDARLLRQQGQGPQRTAQRELALPQQFEQQVLRTPQAIALRCGADELSYVDLDAKANRLAHALIEQGMGRGARVGIHLERSLELLIALLAVQKSGAAYVMLDHKQTPERLQAILADAGVTVALLDSRRSVLPVGGVDTLYLDDAGVDAQWLAEYPSTRPDIAIADDDSAYVLYTSGSTGTPKGVEILHRGLTDYCAFAREGYYAASLSGSLVVTSPAFDLTVPSLYVPLLTGGCVELIAADDDLAGFAARLEQAEMPPVLLRLTPSHLQGLLQLADKTPRQTAHVFVIGGEAFGVDLARQLQAKYPQAQIYNHYGPTETVVGC</sequence>
<dbReference type="PANTHER" id="PTHR45398:SF1">
    <property type="entry name" value="ENZYME, PUTATIVE (JCVI)-RELATED"/>
    <property type="match status" value="1"/>
</dbReference>
<accession>A0A4V3DKK2</accession>
<feature type="domain" description="Condensation" evidence="2">
    <location>
        <begin position="45"/>
        <end position="489"/>
    </location>
</feature>
<dbReference type="EMBL" id="SNZH01000042">
    <property type="protein sequence ID" value="TDR34921.1"/>
    <property type="molecule type" value="Genomic_DNA"/>
</dbReference>
<dbReference type="InterPro" id="IPR020845">
    <property type="entry name" value="AMP-binding_CS"/>
</dbReference>
<organism evidence="3 4">
    <name type="scientific">Tahibacter aquaticus</name>
    <dbReference type="NCBI Taxonomy" id="520092"/>
    <lineage>
        <taxon>Bacteria</taxon>
        <taxon>Pseudomonadati</taxon>
        <taxon>Pseudomonadota</taxon>
        <taxon>Gammaproteobacteria</taxon>
        <taxon>Lysobacterales</taxon>
        <taxon>Rhodanobacteraceae</taxon>
        <taxon>Tahibacter</taxon>
    </lineage>
</organism>
<feature type="domain" description="AMP-dependent synthetase/ligase" evidence="1">
    <location>
        <begin position="511"/>
        <end position="806"/>
    </location>
</feature>
<proteinExistence type="predicted"/>
<dbReference type="InterPro" id="IPR000873">
    <property type="entry name" value="AMP-dep_synth/lig_dom"/>
</dbReference>
<dbReference type="SUPFAM" id="SSF52777">
    <property type="entry name" value="CoA-dependent acyltransferases"/>
    <property type="match status" value="2"/>
</dbReference>
<comment type="caution">
    <text evidence="3">The sequence shown here is derived from an EMBL/GenBank/DDBJ whole genome shotgun (WGS) entry which is preliminary data.</text>
</comment>
<dbReference type="RefSeq" id="WP_166654422.1">
    <property type="nucleotide sequence ID" value="NZ_SNZH01000042.1"/>
</dbReference>
<dbReference type="InterPro" id="IPR001242">
    <property type="entry name" value="Condensation_dom"/>
</dbReference>
<dbReference type="Gene3D" id="3.30.559.30">
    <property type="entry name" value="Nonribosomal peptide synthetase, condensation domain"/>
    <property type="match status" value="1"/>
</dbReference>
<dbReference type="SUPFAM" id="SSF56801">
    <property type="entry name" value="Acetyl-CoA synthetase-like"/>
    <property type="match status" value="1"/>
</dbReference>
<dbReference type="PROSITE" id="PS00455">
    <property type="entry name" value="AMP_BINDING"/>
    <property type="match status" value="1"/>
</dbReference>
<protein>
    <submittedName>
        <fullName evidence="3">Non-ribosomal peptide synthetase component F</fullName>
    </submittedName>
</protein>
<dbReference type="AlphaFoldDB" id="A0A4V3DKK2"/>
<evidence type="ECO:0000259" key="2">
    <source>
        <dbReference type="Pfam" id="PF00668"/>
    </source>
</evidence>
<gene>
    <name evidence="3" type="ORF">DFR29_1422</name>
</gene>
<dbReference type="Gene3D" id="3.40.50.980">
    <property type="match status" value="2"/>
</dbReference>
<feature type="non-terminal residue" evidence="3">
    <location>
        <position position="807"/>
    </location>
</feature>
<evidence type="ECO:0000313" key="3">
    <source>
        <dbReference type="EMBL" id="TDR34921.1"/>
    </source>
</evidence>
<reference evidence="3 4" key="1">
    <citation type="submission" date="2019-03" db="EMBL/GenBank/DDBJ databases">
        <title>Genomic Encyclopedia of Type Strains, Phase IV (KMG-IV): sequencing the most valuable type-strain genomes for metagenomic binning, comparative biology and taxonomic classification.</title>
        <authorList>
            <person name="Goeker M."/>
        </authorList>
    </citation>
    <scope>NUCLEOTIDE SEQUENCE [LARGE SCALE GENOMIC DNA]</scope>
    <source>
        <strain evidence="3 4">DSM 21667</strain>
    </source>
</reference>
<dbReference type="GO" id="GO:0003824">
    <property type="term" value="F:catalytic activity"/>
    <property type="evidence" value="ECO:0007669"/>
    <property type="project" value="InterPro"/>
</dbReference>
<dbReference type="Pfam" id="PF00668">
    <property type="entry name" value="Condensation"/>
    <property type="match status" value="1"/>
</dbReference>
<dbReference type="PANTHER" id="PTHR45398">
    <property type="match status" value="1"/>
</dbReference>
<dbReference type="InterPro" id="IPR023213">
    <property type="entry name" value="CAT-like_dom_sf"/>
</dbReference>
<dbReference type="FunFam" id="3.30.559.10:FF:000012">
    <property type="entry name" value="Non-ribosomal peptide synthetase"/>
    <property type="match status" value="1"/>
</dbReference>
<keyword evidence="4" id="KW-1185">Reference proteome</keyword>
<evidence type="ECO:0000313" key="4">
    <source>
        <dbReference type="Proteomes" id="UP000295293"/>
    </source>
</evidence>
<name>A0A4V3DKK2_9GAMM</name>